<dbReference type="PANTHER" id="PTHR42776:SF28">
    <property type="entry name" value="GLUTAMYL ENDOPEPTIDASE, CHLOROPLASTIC-RELATED"/>
    <property type="match status" value="1"/>
</dbReference>
<name>A0ABN5J145_9CAUL</name>
<feature type="domain" description="Peptidase S9 prolyl oligopeptidase catalytic" evidence="4">
    <location>
        <begin position="659"/>
        <end position="820"/>
    </location>
</feature>
<evidence type="ECO:0000259" key="4">
    <source>
        <dbReference type="Pfam" id="PF00326"/>
    </source>
</evidence>
<evidence type="ECO:0000313" key="5">
    <source>
        <dbReference type="EMBL" id="AVQ04333.1"/>
    </source>
</evidence>
<dbReference type="InterPro" id="IPR011042">
    <property type="entry name" value="6-blade_b-propeller_TolB-like"/>
</dbReference>
<proteinExistence type="predicted"/>
<evidence type="ECO:0000313" key="6">
    <source>
        <dbReference type="Proteomes" id="UP000240527"/>
    </source>
</evidence>
<reference evidence="5 6" key="1">
    <citation type="journal article" date="2015" name="Biotechnol. Bioeng.">
        <title>Genome sequence and phenotypic characterization of Caulobacter segnis.</title>
        <authorList>
            <person name="Patel S."/>
            <person name="Fletcher B."/>
            <person name="Scott D.C."/>
            <person name="Ely B."/>
        </authorList>
    </citation>
    <scope>NUCLEOTIDE SEQUENCE [LARGE SCALE GENOMIC DNA]</scope>
    <source>
        <strain evidence="5 6">TK0059</strain>
    </source>
</reference>
<protein>
    <submittedName>
        <fullName evidence="5">S9 family peptidase</fullName>
    </submittedName>
</protein>
<feature type="signal peptide" evidence="3">
    <location>
        <begin position="1"/>
        <end position="29"/>
    </location>
</feature>
<dbReference type="RefSeq" id="WP_013078205.1">
    <property type="nucleotide sequence ID" value="NZ_CP027850.1"/>
</dbReference>
<accession>A0ABN5J145</accession>
<dbReference type="InterPro" id="IPR001375">
    <property type="entry name" value="Peptidase_S9_cat"/>
</dbReference>
<keyword evidence="2" id="KW-0720">Serine protease</keyword>
<keyword evidence="1" id="KW-0378">Hydrolase</keyword>
<keyword evidence="3" id="KW-0732">Signal</keyword>
<evidence type="ECO:0000256" key="1">
    <source>
        <dbReference type="ARBA" id="ARBA00022801"/>
    </source>
</evidence>
<gene>
    <name evidence="5" type="ORF">B7G68_05305</name>
</gene>
<dbReference type="SUPFAM" id="SSF53474">
    <property type="entry name" value="alpha/beta-Hydrolases"/>
    <property type="match status" value="1"/>
</dbReference>
<keyword evidence="6" id="KW-1185">Reference proteome</keyword>
<dbReference type="PANTHER" id="PTHR42776">
    <property type="entry name" value="SERINE PEPTIDASE S9 FAMILY MEMBER"/>
    <property type="match status" value="1"/>
</dbReference>
<sequence>MMHASFPRRAMALVASAAFMALSAGAVLAADGYQTPPAPIAQILDSPQTPGVAVSPDRKVLAQLGRENLPSIAAVSEPILRLGGYRINPRTNGPIEARANWLNSLAFEDVATGKVRPVSLPAGARFIAPSWSPDGSKLAFVLDAKSGLELWVADVKAATARKVTEARVNAALAVATPGGVTGVYDWLPDGSGLLAPMTVADRGAPPAADVTPNGPTIQESKGRTAAIRTYQDLLSNAHDEALFDYYFTSQLTRVSLADGGTAPVGRPGIFSGVAISPDGQYLLTTRLKRPYSYLVPASLFATEIAVSTIDGRPVKTLADRPLADTLPPAFDATSPGPRAVEWRADAPATLVWAEAQDGGDPRKKVAVHDSVFMLAAPFSAAPTKLIDLDQRYRGITWGRSDFALLASRWWQTRNEKRIAIDPSKPGAGRVLIQRNYQDRYNDPGRPVTRRDARGEDLLHFTPDGKAVFVFGDGASAKGEFPFVGRLSLADGKTTKLWQAEAPYYEAPVGLADEAGKTVITRRESAKDAPNYFVHAVAKGAKAKPLTSFPDRAPQFAGVSKQTITYQRADGVTLSGVLYLPAGYDKAKDGPLPLLMWAYPAEFTDAAIAGQTVDEGNRFTRPGGASHLFLLTQGYAILDNPAFPIIGRNGAEPNDTYVEQLVADAQAAVDAVVAMGVADRDRIAVGGHSYGAFMTANLLAHTRLFRAGIARSGAYNRTLTPFGFQAEQRTYWEATDTYTKMSPFTYAPNVKDPILLIHGEADDNSGTFPVQSERFYAALKGAGATVRYVTLPNEAHGYRALESTKHTLWEMVEWMNRYVKNAPKRDGQ</sequence>
<dbReference type="EMBL" id="CP027850">
    <property type="protein sequence ID" value="AVQ04333.1"/>
    <property type="molecule type" value="Genomic_DNA"/>
</dbReference>
<dbReference type="InterPro" id="IPR011659">
    <property type="entry name" value="WD40"/>
</dbReference>
<dbReference type="Pfam" id="PF07676">
    <property type="entry name" value="PD40"/>
    <property type="match status" value="1"/>
</dbReference>
<evidence type="ECO:0000256" key="3">
    <source>
        <dbReference type="SAM" id="SignalP"/>
    </source>
</evidence>
<dbReference type="InterPro" id="IPR029058">
    <property type="entry name" value="AB_hydrolase_fold"/>
</dbReference>
<organism evidence="5 6">
    <name type="scientific">Caulobacter segnis</name>
    <dbReference type="NCBI Taxonomy" id="88688"/>
    <lineage>
        <taxon>Bacteria</taxon>
        <taxon>Pseudomonadati</taxon>
        <taxon>Pseudomonadota</taxon>
        <taxon>Alphaproteobacteria</taxon>
        <taxon>Caulobacterales</taxon>
        <taxon>Caulobacteraceae</taxon>
        <taxon>Caulobacter</taxon>
    </lineage>
</organism>
<evidence type="ECO:0000256" key="2">
    <source>
        <dbReference type="ARBA" id="ARBA00022825"/>
    </source>
</evidence>
<feature type="chain" id="PRO_5046137189" evidence="3">
    <location>
        <begin position="30"/>
        <end position="827"/>
    </location>
</feature>
<dbReference type="SUPFAM" id="SSF82171">
    <property type="entry name" value="DPP6 N-terminal domain-like"/>
    <property type="match status" value="1"/>
</dbReference>
<dbReference type="Gene3D" id="3.40.50.1820">
    <property type="entry name" value="alpha/beta hydrolase"/>
    <property type="match status" value="1"/>
</dbReference>
<dbReference type="Gene3D" id="2.120.10.30">
    <property type="entry name" value="TolB, C-terminal domain"/>
    <property type="match status" value="1"/>
</dbReference>
<dbReference type="Pfam" id="PF00326">
    <property type="entry name" value="Peptidase_S9"/>
    <property type="match status" value="1"/>
</dbReference>
<keyword evidence="2" id="KW-0645">Protease</keyword>
<dbReference type="Proteomes" id="UP000240527">
    <property type="component" value="Chromosome"/>
</dbReference>